<dbReference type="GO" id="GO:0005829">
    <property type="term" value="C:cytosol"/>
    <property type="evidence" value="ECO:0007669"/>
    <property type="project" value="TreeGrafter"/>
</dbReference>
<dbReference type="Proteomes" id="UP000029964">
    <property type="component" value="Unassembled WGS sequence"/>
</dbReference>
<evidence type="ECO:0000256" key="1">
    <source>
        <dbReference type="ARBA" id="ARBA00004123"/>
    </source>
</evidence>
<sequence>MEDQLVQLLSKTQLPDREPRVRAEQELKDASSNPAFPTSLANIAAHTSVETNIRQSALTTLRLFIESNWSPDEDESPIPISDEARSQLKQTLLDLVLSTEGDRKVKISTSYAIGKIAIYDFPDQWPTLLPSILNVIPTGNDAQLHGALKVLGDLVEESLSEDQFFSMARDIARTLTEVALNDNRKPILRALAISVFRATFEMMDMIKEDHGKEVKAFAEELLQQWHPFFLTVLQSRLPEADLSAGSQPETWSHIISLKLQVAKTLLRIRRVFPSVLLPHSTTLFTAVWEELTVLQGPYEELYIKNDFQGRLEDADNMPYTLDLLIQEYLDFLNQCFRAAPVQAELDGQLKAHASGQDVPWMMDIMKMLVSYSRVTLEEAQLWDIDCSLYLAEETSVSANYTARIACSDLVVKMGEWFNQKTVDGLFGYTKTLFPGDGTSWRDQEAALFLFVMLAGDFHDLDKPIPDEYSAAYLELIDFAINRPEDEPLLRARGYLLAGMLCRTYPAPPSLLDRIIASITQEQAEVAQVACVKAVENLINAQKVTPDRQVPIIKAIEQYMNGKDPQDMESADELLVTLSEALRAAMRLDCNIALSNDVPSIDLLFLLAKIGASNFQVTMMIQEAVEEVVRKLEGPEGFAGLCAKIVPTLMGAFDVSRVTEDSPLVTVATELLEVLVEHGSAPLPPGFVAAVFPKLTAVLMGSTEGDVLRPGAETAKWMIAHDHQQVFGWQDENGRSGLEVCLHIIDRLLGPSIEDNSATEVGGLAAELVEKAGQERLGPFLPQLLQAVANRLATAQSAQLIQSLILVFARLSLTSAHDVVEFLSQVQVHGGSGLQVVMAKWLENSTNFAGYDEIRENVIALSKLYSLNDPRLGQLSVKGDLIVGNDGGQIKTRSRAKQNPDQYTMVPAPLKIVKLLIEELLSASGVRVASSAAAAALANAGLESDDEDEGWEDEDDTLDLGLGSTKADLLSFIEESGRRQRDDETLSLLTDFFLRCGRENIAGFQDWYNMLNEEEKQKLNELANSAGQ</sequence>
<dbReference type="InterPro" id="IPR001494">
    <property type="entry name" value="Importin-beta_N"/>
</dbReference>
<keyword evidence="2" id="KW-0813">Transport</keyword>
<evidence type="ECO:0000256" key="4">
    <source>
        <dbReference type="ARBA" id="ARBA00023242"/>
    </source>
</evidence>
<dbReference type="InterPro" id="IPR011989">
    <property type="entry name" value="ARM-like"/>
</dbReference>
<dbReference type="PANTHER" id="PTHR10997">
    <property type="entry name" value="IMPORTIN-7, 8, 11"/>
    <property type="match status" value="1"/>
</dbReference>
<comment type="caution">
    <text evidence="7">The sequence shown here is derived from an EMBL/GenBank/DDBJ whole genome shotgun (WGS) entry which is preliminary data.</text>
</comment>
<dbReference type="SMART" id="SM00913">
    <property type="entry name" value="IBN_N"/>
    <property type="match status" value="1"/>
</dbReference>
<feature type="region of interest" description="Disordered" evidence="5">
    <location>
        <begin position="1"/>
        <end position="20"/>
    </location>
</feature>
<dbReference type="Pfam" id="PF25018">
    <property type="entry name" value="HEAT_IPO9_c"/>
    <property type="match status" value="1"/>
</dbReference>
<dbReference type="PROSITE" id="PS50166">
    <property type="entry name" value="IMPORTIN_B_NT"/>
    <property type="match status" value="1"/>
</dbReference>
<dbReference type="GO" id="GO:0005635">
    <property type="term" value="C:nuclear envelope"/>
    <property type="evidence" value="ECO:0007669"/>
    <property type="project" value="TreeGrafter"/>
</dbReference>
<dbReference type="Gene3D" id="1.25.10.10">
    <property type="entry name" value="Leucine-rich Repeat Variant"/>
    <property type="match status" value="1"/>
</dbReference>
<protein>
    <submittedName>
        <fullName evidence="7">Importin subunit beta-like protein</fullName>
    </submittedName>
</protein>
<dbReference type="GO" id="GO:0031267">
    <property type="term" value="F:small GTPase binding"/>
    <property type="evidence" value="ECO:0007669"/>
    <property type="project" value="InterPro"/>
</dbReference>
<proteinExistence type="predicted"/>
<evidence type="ECO:0000256" key="5">
    <source>
        <dbReference type="SAM" id="MobiDB-lite"/>
    </source>
</evidence>
<dbReference type="HOGENOM" id="CLU_008920_1_1_1"/>
<feature type="domain" description="Importin N-terminal" evidence="6">
    <location>
        <begin position="23"/>
        <end position="98"/>
    </location>
</feature>
<dbReference type="GO" id="GO:0006606">
    <property type="term" value="P:protein import into nucleus"/>
    <property type="evidence" value="ECO:0007669"/>
    <property type="project" value="TreeGrafter"/>
</dbReference>
<dbReference type="EMBL" id="JPKY01000036">
    <property type="protein sequence ID" value="KFH45141.1"/>
    <property type="molecule type" value="Genomic_DNA"/>
</dbReference>
<evidence type="ECO:0000313" key="7">
    <source>
        <dbReference type="EMBL" id="KFH45141.1"/>
    </source>
</evidence>
<gene>
    <name evidence="7" type="ORF">ACRE_040080</name>
</gene>
<dbReference type="SUPFAM" id="SSF48371">
    <property type="entry name" value="ARM repeat"/>
    <property type="match status" value="1"/>
</dbReference>
<dbReference type="InterPro" id="IPR016024">
    <property type="entry name" value="ARM-type_fold"/>
</dbReference>
<dbReference type="STRING" id="857340.A0A086T709"/>
<keyword evidence="3" id="KW-0653">Protein transport</keyword>
<evidence type="ECO:0000256" key="2">
    <source>
        <dbReference type="ARBA" id="ARBA00022448"/>
    </source>
</evidence>
<comment type="subcellular location">
    <subcellularLocation>
        <location evidence="1">Nucleus</location>
    </subcellularLocation>
</comment>
<keyword evidence="8" id="KW-1185">Reference proteome</keyword>
<evidence type="ECO:0000313" key="8">
    <source>
        <dbReference type="Proteomes" id="UP000029964"/>
    </source>
</evidence>
<evidence type="ECO:0000256" key="3">
    <source>
        <dbReference type="ARBA" id="ARBA00022927"/>
    </source>
</evidence>
<dbReference type="OrthoDB" id="431626at2759"/>
<accession>A0A086T709</accession>
<keyword evidence="4" id="KW-0539">Nucleus</keyword>
<evidence type="ECO:0000259" key="6">
    <source>
        <dbReference type="PROSITE" id="PS50166"/>
    </source>
</evidence>
<dbReference type="AlphaFoldDB" id="A0A086T709"/>
<dbReference type="Pfam" id="PF03810">
    <property type="entry name" value="IBN_N"/>
    <property type="match status" value="1"/>
</dbReference>
<name>A0A086T709_HAPC1</name>
<dbReference type="InterPro" id="IPR056840">
    <property type="entry name" value="HEAT_IPO9_central"/>
</dbReference>
<organism evidence="7 8">
    <name type="scientific">Hapsidospora chrysogenum (strain ATCC 11550 / CBS 779.69 / DSM 880 / IAM 14645 / JCM 23072 / IMI 49137)</name>
    <name type="common">Acremonium chrysogenum</name>
    <dbReference type="NCBI Taxonomy" id="857340"/>
    <lineage>
        <taxon>Eukaryota</taxon>
        <taxon>Fungi</taxon>
        <taxon>Dikarya</taxon>
        <taxon>Ascomycota</taxon>
        <taxon>Pezizomycotina</taxon>
        <taxon>Sordariomycetes</taxon>
        <taxon>Hypocreomycetidae</taxon>
        <taxon>Hypocreales</taxon>
        <taxon>Bionectriaceae</taxon>
        <taxon>Hapsidospora</taxon>
    </lineage>
</organism>
<reference evidence="8" key="1">
    <citation type="journal article" date="2014" name="Genome Announc.">
        <title>Genome sequence and annotation of Acremonium chrysogenum, producer of the beta-lactam antibiotic cephalosporin C.</title>
        <authorList>
            <person name="Terfehr D."/>
            <person name="Dahlmann T.A."/>
            <person name="Specht T."/>
            <person name="Zadra I."/>
            <person name="Kuernsteiner H."/>
            <person name="Kueck U."/>
        </authorList>
    </citation>
    <scope>NUCLEOTIDE SEQUENCE [LARGE SCALE GENOMIC DNA]</scope>
    <source>
        <strain evidence="8">ATCC 11550 / CBS 779.69 / DSM 880 / IAM 14645 / JCM 23072 / IMI 49137</strain>
    </source>
</reference>
<dbReference type="PANTHER" id="PTHR10997:SF9">
    <property type="entry name" value="IMPORTIN-9"/>
    <property type="match status" value="1"/>
</dbReference>